<dbReference type="Pfam" id="PF00535">
    <property type="entry name" value="Glycos_transf_2"/>
    <property type="match status" value="1"/>
</dbReference>
<dbReference type="Proteomes" id="UP000199580">
    <property type="component" value="Unassembled WGS sequence"/>
</dbReference>
<dbReference type="RefSeq" id="WP_091397974.1">
    <property type="nucleotide sequence ID" value="NZ_BKAI01000012.1"/>
</dbReference>
<name>A0A1G9BNF1_9FLAO</name>
<dbReference type="InterPro" id="IPR050834">
    <property type="entry name" value="Glycosyltransf_2"/>
</dbReference>
<evidence type="ECO:0000259" key="1">
    <source>
        <dbReference type="Pfam" id="PF00535"/>
    </source>
</evidence>
<dbReference type="InterPro" id="IPR001173">
    <property type="entry name" value="Glyco_trans_2-like"/>
</dbReference>
<dbReference type="GO" id="GO:0016740">
    <property type="term" value="F:transferase activity"/>
    <property type="evidence" value="ECO:0007669"/>
    <property type="project" value="UniProtKB-KW"/>
</dbReference>
<organism evidence="2 3">
    <name type="scientific">Flavobacterium noncentrifugens</name>
    <dbReference type="NCBI Taxonomy" id="1128970"/>
    <lineage>
        <taxon>Bacteria</taxon>
        <taxon>Pseudomonadati</taxon>
        <taxon>Bacteroidota</taxon>
        <taxon>Flavobacteriia</taxon>
        <taxon>Flavobacteriales</taxon>
        <taxon>Flavobacteriaceae</taxon>
        <taxon>Flavobacterium</taxon>
    </lineage>
</organism>
<evidence type="ECO:0000313" key="3">
    <source>
        <dbReference type="Proteomes" id="UP000199580"/>
    </source>
</evidence>
<keyword evidence="3" id="KW-1185">Reference proteome</keyword>
<dbReference type="OrthoDB" id="6307329at2"/>
<dbReference type="SUPFAM" id="SSF53448">
    <property type="entry name" value="Nucleotide-diphospho-sugar transferases"/>
    <property type="match status" value="1"/>
</dbReference>
<sequence length="308" mass="35323">MPFFSVIIPLYNKAHFIANTLKSVLAQSFPDFEVLVINDGSTDNSSEIVRGFHDQRIRYFNQENKGVSAARNLGIENASANYVCFIDADDIWHADFLETIHHFIQKFPEQKVFASAIEIETAKKVFKPEYSIPKDKDFAIVDYFEGSVKESAICTSSVVISKSVFDKSGVFDKDLRVLEDIDLWIRIGLDFKVFFVWKVLARYVYDEKSLSRNDSNYFQKGIYGRYALEETQNAGLKKFLDLNRFSSAIKSKLIGDKPAFENYYKSIDLQNLNAKKRLLLRLPAFSLRLLVYLKTFLANVGLGNSVFK</sequence>
<proteinExistence type="predicted"/>
<evidence type="ECO:0000313" key="2">
    <source>
        <dbReference type="EMBL" id="SDK41022.1"/>
    </source>
</evidence>
<dbReference type="EMBL" id="FNEZ01000006">
    <property type="protein sequence ID" value="SDK41022.1"/>
    <property type="molecule type" value="Genomic_DNA"/>
</dbReference>
<dbReference type="AlphaFoldDB" id="A0A1G9BNF1"/>
<feature type="domain" description="Glycosyltransferase 2-like" evidence="1">
    <location>
        <begin position="5"/>
        <end position="166"/>
    </location>
</feature>
<reference evidence="2 3" key="1">
    <citation type="submission" date="2016-10" db="EMBL/GenBank/DDBJ databases">
        <authorList>
            <person name="de Groot N.N."/>
        </authorList>
    </citation>
    <scope>NUCLEOTIDE SEQUENCE [LARGE SCALE GENOMIC DNA]</scope>
    <source>
        <strain evidence="2 3">CGMCC 1.10076</strain>
    </source>
</reference>
<dbReference type="PANTHER" id="PTHR43685:SF11">
    <property type="entry name" value="GLYCOSYLTRANSFERASE TAGX-RELATED"/>
    <property type="match status" value="1"/>
</dbReference>
<dbReference type="InterPro" id="IPR029044">
    <property type="entry name" value="Nucleotide-diphossugar_trans"/>
</dbReference>
<protein>
    <submittedName>
        <fullName evidence="2">Glycosyltransferase involved in cell wall bisynthesis</fullName>
    </submittedName>
</protein>
<dbReference type="STRING" id="1128970.SAMN04487935_3296"/>
<keyword evidence="2" id="KW-0808">Transferase</keyword>
<dbReference type="Gene3D" id="3.90.550.10">
    <property type="entry name" value="Spore Coat Polysaccharide Biosynthesis Protein SpsA, Chain A"/>
    <property type="match status" value="1"/>
</dbReference>
<dbReference type="PANTHER" id="PTHR43685">
    <property type="entry name" value="GLYCOSYLTRANSFERASE"/>
    <property type="match status" value="1"/>
</dbReference>
<gene>
    <name evidence="2" type="ORF">SAMN04487935_3296</name>
</gene>
<accession>A0A1G9BNF1</accession>